<dbReference type="OrthoDB" id="6617263at2759"/>
<dbReference type="KEGG" id="nlo:107220250"/>
<dbReference type="Proteomes" id="UP000829291">
    <property type="component" value="Chromosome 2"/>
</dbReference>
<dbReference type="AlphaFoldDB" id="A0A6J0BKD5"/>
<dbReference type="GeneID" id="107220250"/>
<reference evidence="2" key="1">
    <citation type="submission" date="2025-08" db="UniProtKB">
        <authorList>
            <consortium name="RefSeq"/>
        </authorList>
    </citation>
    <scope>IDENTIFICATION</scope>
    <source>
        <tissue evidence="2">Thorax and Abdomen</tissue>
    </source>
</reference>
<organism evidence="2">
    <name type="scientific">Neodiprion lecontei</name>
    <name type="common">Redheaded pine sawfly</name>
    <dbReference type="NCBI Taxonomy" id="441921"/>
    <lineage>
        <taxon>Eukaryota</taxon>
        <taxon>Metazoa</taxon>
        <taxon>Ecdysozoa</taxon>
        <taxon>Arthropoda</taxon>
        <taxon>Hexapoda</taxon>
        <taxon>Insecta</taxon>
        <taxon>Pterygota</taxon>
        <taxon>Neoptera</taxon>
        <taxon>Endopterygota</taxon>
        <taxon>Hymenoptera</taxon>
        <taxon>Tenthredinoidea</taxon>
        <taxon>Diprionidae</taxon>
        <taxon>Diprioninae</taxon>
        <taxon>Neodiprion</taxon>
    </lineage>
</organism>
<keyword evidence="1" id="KW-1185">Reference proteome</keyword>
<gene>
    <name evidence="2" type="primary">LOC107220250</name>
</gene>
<accession>A0A6J0BKD5</accession>
<evidence type="ECO:0000313" key="2">
    <source>
        <dbReference type="RefSeq" id="XP_015514248.2"/>
    </source>
</evidence>
<name>A0A6J0BKD5_NEOLC</name>
<dbReference type="RefSeq" id="XP_015514248.2">
    <property type="nucleotide sequence ID" value="XM_015658762.2"/>
</dbReference>
<evidence type="ECO:0000313" key="1">
    <source>
        <dbReference type="Proteomes" id="UP000829291"/>
    </source>
</evidence>
<dbReference type="InParanoid" id="A0A6J0BKD5"/>
<proteinExistence type="predicted"/>
<protein>
    <submittedName>
        <fullName evidence="2">Uncharacterized protein LOC107220250</fullName>
    </submittedName>
</protein>
<sequence>MSKRDSPDIETMPAYLKAIQAIAGCTSGEKQRTINTTARKMAGYEDCESSSEDPGVSDPDFPKPLKPLVEVEVAKLLRSYEGIINALKSDDIVVVARVIRATWFFEGSNSKVINAAYFTTKVFPHISLYARLKTIKNLGIHLKNTAVAAEFFSAVAEQYGISQAVPLLGACKEKFAWKMITEKNIVLPYKAVERFYRKHPDLVIKYLKLSYPTDKTTRVFHKINIQDYKNFLPEIANKHLDDFIEIYNTHELLLNVKLGKKASRKFIRKRLKLLVEQPNRYLRLLPLKIVSQKLSDDDFANMFKNTFPPEIEDFRYSDVSSVLEYYEPEENKATLILNTFKTVYGKDLLTCKSLITCDLLKILPAVDRVRLARMKLEDDTEWYLDNTEKSWRCYLPTLEALGMIKSELAKTSDPGKRLELLYQLIYTCKANDDKPAFYGVLNYIFDKHKNDQKFVFYKCIKNFTQWFDLEKLHVQHWQVLDKYIQLVEFHQNCFTIRQVPAILKVLQSALYYCVINYRPVDNYLRFLIDLKMKSYYQDWNMFEEYPELERLFLDQMIKNIPKQYPFDSEIWNESTANIVYCLATALWNHNKRIKKSRGRMKKFSIKDYPWIFEKIKDFVLTEKNRDDLYSRERILLLVRKNEFDLYNEWICDLPNFWTFNMKITCDMLHTQYHRVLRYWRECLNNAEKSDLRKKWLSIFIKRCQWYQTLPIFIFRKSLKRYPNPTKSDVSIATLALLSDGETFTEIFEPYVPSDDKIDMDDPKAKSNYAMVRAITLNIQKVNPPVSLDFIGKFCVGDYLQAAIRSLVSVCHHVPIVRVMPFAKMLTERRVSVMKHGVRLMYLVAPLDEIFTYLTELWINQTHSSIRAVVFDKIFNVFCNQPDSRTWSMFTLCLKNLTATDDDEVFKRLTKLSQVPNQYINEYITTVLKTMESMEEKGKIPMVYVNLACDLISNIDSAATNILSEDYSQSLIVKHLFVFDYNSVIFNVGQRFAIDSYLLATNRYNEARFKFFGNFFREIVKEHWDKSHPKCFKFYPVNFMVSRFFSNFLNKPIDEYDVRIFESMLQIFNSALKPYQDATTYLNLVFSIEFRRSTTSVDFGTRIAEKISTLIEIFTPEYIVPLSKQLSFFLSSRNFNKNESTEEIILNIIEVLVQRGQVHCTLIATHLLSDNKWKKHNDRLQAVIDDLRKSSHPGILVILHESLVKFDYSDCLEH</sequence>